<evidence type="ECO:0000313" key="3">
    <source>
        <dbReference type="Proteomes" id="UP000238296"/>
    </source>
</evidence>
<proteinExistence type="predicted"/>
<feature type="compositionally biased region" description="Polar residues" evidence="1">
    <location>
        <begin position="8"/>
        <end position="19"/>
    </location>
</feature>
<dbReference type="EMBL" id="PPEA01000131">
    <property type="protein sequence ID" value="PQM48859.1"/>
    <property type="molecule type" value="Genomic_DNA"/>
</dbReference>
<reference evidence="2 3" key="1">
    <citation type="journal article" date="2017" name="Int. J. Syst. Evol. Microbiol.">
        <title>Mycobacterium talmoniae sp. nov., a slowly growing mycobacterium isolated from human respiratory samples.</title>
        <authorList>
            <person name="Davidson R.M."/>
            <person name="DeGroote M.A."/>
            <person name="Marola J.L."/>
            <person name="Buss S."/>
            <person name="Jones V."/>
            <person name="McNeil M.R."/>
            <person name="Freifeld A.G."/>
            <person name="Elaine Epperson L."/>
            <person name="Hasan N.A."/>
            <person name="Jackson M."/>
            <person name="Iwen P.C."/>
            <person name="Salfinger M."/>
            <person name="Strong M."/>
        </authorList>
    </citation>
    <scope>NUCLEOTIDE SEQUENCE [LARGE SCALE GENOMIC DNA]</scope>
    <source>
        <strain evidence="2 3">ATCC BAA-2683</strain>
    </source>
</reference>
<name>A0A2S8BQE6_9MYCO</name>
<protein>
    <submittedName>
        <fullName evidence="2">Uncharacterized protein</fullName>
    </submittedName>
</protein>
<evidence type="ECO:0000313" key="2">
    <source>
        <dbReference type="EMBL" id="PQM48859.1"/>
    </source>
</evidence>
<gene>
    <name evidence="2" type="ORF">C1Y40_00919</name>
</gene>
<dbReference type="AlphaFoldDB" id="A0A2S8BQE6"/>
<feature type="region of interest" description="Disordered" evidence="1">
    <location>
        <begin position="1"/>
        <end position="28"/>
    </location>
</feature>
<comment type="caution">
    <text evidence="2">The sequence shown here is derived from an EMBL/GenBank/DDBJ whole genome shotgun (WGS) entry which is preliminary data.</text>
</comment>
<accession>A0A2S8BQE6</accession>
<evidence type="ECO:0000256" key="1">
    <source>
        <dbReference type="SAM" id="MobiDB-lite"/>
    </source>
</evidence>
<organism evidence="2 3">
    <name type="scientific">Mycobacterium talmoniae</name>
    <dbReference type="NCBI Taxonomy" id="1858794"/>
    <lineage>
        <taxon>Bacteria</taxon>
        <taxon>Bacillati</taxon>
        <taxon>Actinomycetota</taxon>
        <taxon>Actinomycetes</taxon>
        <taxon>Mycobacteriales</taxon>
        <taxon>Mycobacteriaceae</taxon>
        <taxon>Mycobacterium</taxon>
    </lineage>
</organism>
<dbReference type="Proteomes" id="UP000238296">
    <property type="component" value="Unassembled WGS sequence"/>
</dbReference>
<sequence length="192" mass="20753">MPRKRSSELSVTTQIADGTSSAASQDAARRSRGQIGAAPNARWDSSWVTMWTSILPDCRTTMAPMPSSTIRAQRERREVPITSWVALVCRAKSSRAVGTSSPTTMCSDAPRLVASSRTLPIRGAESRVRPPLSRRTCTTISSADDFVAIRDARRTNVSDSGPPVTATTTRSRASHVSVIRLSARYFARAAST</sequence>